<keyword evidence="3" id="KW-1185">Reference proteome</keyword>
<sequence>MHIKSVHIRPLAQTEFLPYAEFAHNNYVHTATKKSPFELLHGFQAKAYPMIKPDEQVPGSEEWLNNLIKAREEAKASIALAAESVKWQHNKLENPPKALHLRDKVWLSGKNLTKAYPKKKFAPRHYGPFKIIKVLGKINFKLKLLAAWRIHLVFHRSLLTPFEEIDEYSPNFTEPPPDLVDN</sequence>
<dbReference type="InterPro" id="IPR056924">
    <property type="entry name" value="SH3_Tf2-1"/>
</dbReference>
<dbReference type="AlphaFoldDB" id="A0A4S4M4U3"/>
<evidence type="ECO:0000313" key="3">
    <source>
        <dbReference type="Proteomes" id="UP000310158"/>
    </source>
</evidence>
<dbReference type="Proteomes" id="UP000310158">
    <property type="component" value="Unassembled WGS sequence"/>
</dbReference>
<accession>A0A4S4M4U3</accession>
<name>A0A4S4M4U3_9AGAM</name>
<dbReference type="Pfam" id="PF24626">
    <property type="entry name" value="SH3_Tf2-1"/>
    <property type="match status" value="1"/>
</dbReference>
<dbReference type="PANTHER" id="PTHR45835:SF99">
    <property type="entry name" value="CHROMO DOMAIN-CONTAINING PROTEIN-RELATED"/>
    <property type="match status" value="1"/>
</dbReference>
<feature type="domain" description="Tf2-1-like SH3-like" evidence="1">
    <location>
        <begin position="103"/>
        <end position="162"/>
    </location>
</feature>
<gene>
    <name evidence="2" type="ORF">EW146_g1820</name>
</gene>
<dbReference type="InterPro" id="IPR036397">
    <property type="entry name" value="RNaseH_sf"/>
</dbReference>
<dbReference type="OrthoDB" id="3253957at2759"/>
<organism evidence="2 3">
    <name type="scientific">Bondarzewia mesenterica</name>
    <dbReference type="NCBI Taxonomy" id="1095465"/>
    <lineage>
        <taxon>Eukaryota</taxon>
        <taxon>Fungi</taxon>
        <taxon>Dikarya</taxon>
        <taxon>Basidiomycota</taxon>
        <taxon>Agaricomycotina</taxon>
        <taxon>Agaricomycetes</taxon>
        <taxon>Russulales</taxon>
        <taxon>Bondarzewiaceae</taxon>
        <taxon>Bondarzewia</taxon>
    </lineage>
</organism>
<dbReference type="Gene3D" id="3.30.420.10">
    <property type="entry name" value="Ribonuclease H-like superfamily/Ribonuclease H"/>
    <property type="match status" value="1"/>
</dbReference>
<dbReference type="GO" id="GO:0003676">
    <property type="term" value="F:nucleic acid binding"/>
    <property type="evidence" value="ECO:0007669"/>
    <property type="project" value="InterPro"/>
</dbReference>
<evidence type="ECO:0000313" key="2">
    <source>
        <dbReference type="EMBL" id="THH19311.1"/>
    </source>
</evidence>
<dbReference type="EMBL" id="SGPL01000049">
    <property type="protein sequence ID" value="THH19311.1"/>
    <property type="molecule type" value="Genomic_DNA"/>
</dbReference>
<evidence type="ECO:0000259" key="1">
    <source>
        <dbReference type="Pfam" id="PF24626"/>
    </source>
</evidence>
<protein>
    <recommendedName>
        <fullName evidence="1">Tf2-1-like SH3-like domain-containing protein</fullName>
    </recommendedName>
</protein>
<reference evidence="2 3" key="1">
    <citation type="submission" date="2019-02" db="EMBL/GenBank/DDBJ databases">
        <title>Genome sequencing of the rare red list fungi Bondarzewia mesenterica.</title>
        <authorList>
            <person name="Buettner E."/>
            <person name="Kellner H."/>
        </authorList>
    </citation>
    <scope>NUCLEOTIDE SEQUENCE [LARGE SCALE GENOMIC DNA]</scope>
    <source>
        <strain evidence="2 3">DSM 108281</strain>
    </source>
</reference>
<proteinExistence type="predicted"/>
<dbReference type="PANTHER" id="PTHR45835">
    <property type="entry name" value="YALI0A06105P"/>
    <property type="match status" value="1"/>
</dbReference>
<comment type="caution">
    <text evidence="2">The sequence shown here is derived from an EMBL/GenBank/DDBJ whole genome shotgun (WGS) entry which is preliminary data.</text>
</comment>